<evidence type="ECO:0000256" key="7">
    <source>
        <dbReference type="ARBA" id="ARBA00022801"/>
    </source>
</evidence>
<reference evidence="20" key="1">
    <citation type="submission" date="2018-01" db="EMBL/GenBank/DDBJ databases">
        <authorList>
            <person name="Alioto T."/>
            <person name="Alioto T."/>
        </authorList>
    </citation>
    <scope>NUCLEOTIDE SEQUENCE [LARGE SCALE GENOMIC DNA]</scope>
</reference>
<dbReference type="Pfam" id="PF22248">
    <property type="entry name" value="ERMP1_C"/>
    <property type="match status" value="1"/>
</dbReference>
<feature type="transmembrane region" description="Helical" evidence="15">
    <location>
        <begin position="387"/>
        <end position="406"/>
    </location>
</feature>
<keyword evidence="6" id="KW-0479">Metal-binding</keyword>
<dbReference type="PANTHER" id="PTHR12147:SF22">
    <property type="entry name" value="ENDOPLASMIC RETICULUM METALLOPEPTIDASE 1"/>
    <property type="match status" value="1"/>
</dbReference>
<feature type="transmembrane region" description="Helical" evidence="15">
    <location>
        <begin position="593"/>
        <end position="614"/>
    </location>
</feature>
<feature type="transmembrane region" description="Helical" evidence="15">
    <location>
        <begin position="459"/>
        <end position="485"/>
    </location>
</feature>
<keyword evidence="9" id="KW-0862">Zinc</keyword>
<feature type="transmembrane region" description="Helical" evidence="15">
    <location>
        <begin position="564"/>
        <end position="587"/>
    </location>
</feature>
<dbReference type="Pfam" id="PF04389">
    <property type="entry name" value="Peptidase_M28"/>
    <property type="match status" value="1"/>
</dbReference>
<keyword evidence="20" id="KW-1185">Reference proteome</keyword>
<protein>
    <recommendedName>
        <fullName evidence="14">FXNA-like protease</fullName>
    </recommendedName>
</protein>
<gene>
    <name evidence="19" type="ORF">DGUA_6G000430</name>
</gene>
<comment type="cofactor">
    <cofactor evidence="1">
        <name>Zn(2+)</name>
        <dbReference type="ChEBI" id="CHEBI:29105"/>
    </cofactor>
</comment>
<evidence type="ECO:0000256" key="10">
    <source>
        <dbReference type="ARBA" id="ARBA00022989"/>
    </source>
</evidence>
<accession>A0A3B0IYN4</accession>
<evidence type="ECO:0000256" key="12">
    <source>
        <dbReference type="ARBA" id="ARBA00023136"/>
    </source>
</evidence>
<dbReference type="GO" id="GO:0006508">
    <property type="term" value="P:proteolysis"/>
    <property type="evidence" value="ECO:0007669"/>
    <property type="project" value="UniProtKB-KW"/>
</dbReference>
<keyword evidence="4" id="KW-0645">Protease</keyword>
<feature type="domain" description="Peptidase M28" evidence="16">
    <location>
        <begin position="152"/>
        <end position="346"/>
    </location>
</feature>
<keyword evidence="10 15" id="KW-1133">Transmembrane helix</keyword>
<keyword evidence="7" id="KW-0378">Hydrolase</keyword>
<feature type="transmembrane region" description="Helical" evidence="15">
    <location>
        <begin position="621"/>
        <end position="639"/>
    </location>
</feature>
<dbReference type="GO" id="GO:0005789">
    <property type="term" value="C:endoplasmic reticulum membrane"/>
    <property type="evidence" value="ECO:0007669"/>
    <property type="project" value="UniProtKB-SubCell"/>
</dbReference>
<organism evidence="19 20">
    <name type="scientific">Drosophila guanche</name>
    <name type="common">Fruit fly</name>
    <dbReference type="NCBI Taxonomy" id="7266"/>
    <lineage>
        <taxon>Eukaryota</taxon>
        <taxon>Metazoa</taxon>
        <taxon>Ecdysozoa</taxon>
        <taxon>Arthropoda</taxon>
        <taxon>Hexapoda</taxon>
        <taxon>Insecta</taxon>
        <taxon>Pterygota</taxon>
        <taxon>Neoptera</taxon>
        <taxon>Endopterygota</taxon>
        <taxon>Diptera</taxon>
        <taxon>Brachycera</taxon>
        <taxon>Muscomorpha</taxon>
        <taxon>Ephydroidea</taxon>
        <taxon>Drosophilidae</taxon>
        <taxon>Drosophila</taxon>
        <taxon>Sophophora</taxon>
    </lineage>
</organism>
<dbReference type="InterPro" id="IPR007484">
    <property type="entry name" value="Peptidase_M28"/>
</dbReference>
<name>A0A3B0IYN4_DROGU</name>
<evidence type="ECO:0000313" key="19">
    <source>
        <dbReference type="EMBL" id="SPP73025.1"/>
    </source>
</evidence>
<dbReference type="InterPro" id="IPR045175">
    <property type="entry name" value="M28_fam"/>
</dbReference>
<keyword evidence="13" id="KW-0325">Glycoprotein</keyword>
<dbReference type="OrthoDB" id="76293at2759"/>
<feature type="domain" description="Endoplasmic reticulum metallopeptidase 1/1-A TM" evidence="18">
    <location>
        <begin position="423"/>
        <end position="635"/>
    </location>
</feature>
<dbReference type="GO" id="GO:0046872">
    <property type="term" value="F:metal ion binding"/>
    <property type="evidence" value="ECO:0007669"/>
    <property type="project" value="UniProtKB-KW"/>
</dbReference>
<evidence type="ECO:0000256" key="9">
    <source>
        <dbReference type="ARBA" id="ARBA00022833"/>
    </source>
</evidence>
<dbReference type="GO" id="GO:0008235">
    <property type="term" value="F:metalloexopeptidase activity"/>
    <property type="evidence" value="ECO:0007669"/>
    <property type="project" value="InterPro"/>
</dbReference>
<dbReference type="OMA" id="HMAVTIL"/>
<feature type="transmembrane region" description="Helical" evidence="15">
    <location>
        <begin position="37"/>
        <end position="60"/>
    </location>
</feature>
<evidence type="ECO:0000259" key="18">
    <source>
        <dbReference type="Pfam" id="PF22249"/>
    </source>
</evidence>
<dbReference type="Proteomes" id="UP000268350">
    <property type="component" value="Unassembled WGS sequence"/>
</dbReference>
<evidence type="ECO:0000256" key="5">
    <source>
        <dbReference type="ARBA" id="ARBA00022692"/>
    </source>
</evidence>
<evidence type="ECO:0000256" key="11">
    <source>
        <dbReference type="ARBA" id="ARBA00023049"/>
    </source>
</evidence>
<feature type="transmembrane region" description="Helical" evidence="15">
    <location>
        <begin position="418"/>
        <end position="447"/>
    </location>
</feature>
<feature type="domain" description="Endoplasmic reticulum metallopeptidase 1-like C-terminal" evidence="17">
    <location>
        <begin position="651"/>
        <end position="874"/>
    </location>
</feature>
<feature type="transmembrane region" description="Helical" evidence="15">
    <location>
        <begin position="524"/>
        <end position="543"/>
    </location>
</feature>
<evidence type="ECO:0000256" key="3">
    <source>
        <dbReference type="ARBA" id="ARBA00010918"/>
    </source>
</evidence>
<keyword evidence="8" id="KW-0256">Endoplasmic reticulum</keyword>
<dbReference type="FunFam" id="3.40.630.10:FF:000008">
    <property type="entry name" value="Endoplasmic reticulum metallopeptidase 1"/>
    <property type="match status" value="1"/>
</dbReference>
<dbReference type="InterPro" id="IPR048024">
    <property type="entry name" value="Fxna-like_M28_dom"/>
</dbReference>
<sequence>MGDTEKSQVSYERIEDGVKVKPRQQDKQEEKSSTGPWYLASGFLIFWLLLFSAVVVPLFYRLPTASTLEDVAKGGFIAERAYNNLYEFDKIGTKVTGSDGNENKTVQFLLQELALIQANVLVDYFDLEIDVQVTSGSYLKSDAIYMYRAVQNIVVKLSPKSSTSNTYLLVNSHFDSKPTSPSAGDAGHMVVSILEVIRVLSTTKQSFEHPIVFLLNGAEEKSLLASHGFITQHKWAKFCKVVVNLDAAGSGSREILFQTGPNNPWIVDYYKKYALHPFATTMAEEIFQTGIVPSDTDFRIFTKYADLIGLDLGQCVNGFVYHTRYDRIDVIPRAALQNTGNNVLGLVRGLSNSTELRNPQQHAAGHAVFFDVLGLYFVRYSESNGVILNYVVAGATLLLILVSLWRTANGSQVSVGHVVGWFILILVLQFIALLLGVALPVVVAFLFDKYGLSLSYYSTPALLIGLYVCPSLIGLSFPSMIYLKLQRDGKVSYAKQLQLVLHGHATILAIIGILLTLYGLRSTYVVTWTLVFYVIPLAINLLTTLHDRGFAWTAVVKASQVVPFLYNSYLFYTFIVVLTPMMGRFGMASNPDIYISGLTALGTVFSLGFLILLVHLSRRSGLIFFSLLAVTALTVYVASSTQIGFPYRPKTNVERVHYLQARRVFYEYDGAISKDESGYVFDFQDRRGPAPLKGTRVNLTGLVSMKSDCEKYMLCGVPLNYKTSEKARVNGMWLPREQPVEVPSVPVLELLSKTVLADNQTVRFEFSLTCPDQTSLIIQPYADVTITNWSFLASQLQSSTSPYLINFSYGIDNSPLNIFMELKKSNGDFNVPIVQVAVSALFIQSKGDEAAVKFAASFPSYAVAIQWPAIYQRYIF</sequence>
<evidence type="ECO:0000259" key="16">
    <source>
        <dbReference type="Pfam" id="PF04389"/>
    </source>
</evidence>
<dbReference type="AlphaFoldDB" id="A0A3B0IYN4"/>
<comment type="similarity">
    <text evidence="3">Belongs to the peptidase M28 family.</text>
</comment>
<dbReference type="Pfam" id="PF22249">
    <property type="entry name" value="ERMP1-TM"/>
    <property type="match status" value="1"/>
</dbReference>
<dbReference type="CDD" id="cd03875">
    <property type="entry name" value="M28_Fxna_like"/>
    <property type="match status" value="1"/>
</dbReference>
<evidence type="ECO:0000256" key="14">
    <source>
        <dbReference type="ARBA" id="ARBA00078796"/>
    </source>
</evidence>
<proteinExistence type="inferred from homology"/>
<dbReference type="Gene3D" id="3.40.630.10">
    <property type="entry name" value="Zn peptidases"/>
    <property type="match status" value="1"/>
</dbReference>
<evidence type="ECO:0000313" key="20">
    <source>
        <dbReference type="Proteomes" id="UP000268350"/>
    </source>
</evidence>
<dbReference type="SUPFAM" id="SSF53187">
    <property type="entry name" value="Zn-dependent exopeptidases"/>
    <property type="match status" value="1"/>
</dbReference>
<keyword evidence="5 15" id="KW-0812">Transmembrane</keyword>
<dbReference type="EMBL" id="OUUW01000001">
    <property type="protein sequence ID" value="SPP73025.1"/>
    <property type="molecule type" value="Genomic_DNA"/>
</dbReference>
<dbReference type="InterPro" id="IPR053974">
    <property type="entry name" value="ERMP1_1-A_TM"/>
</dbReference>
<evidence type="ECO:0000256" key="8">
    <source>
        <dbReference type="ARBA" id="ARBA00022824"/>
    </source>
</evidence>
<comment type="subcellular location">
    <subcellularLocation>
        <location evidence="2">Endoplasmic reticulum membrane</location>
        <topology evidence="2">Multi-pass membrane protein</topology>
    </subcellularLocation>
</comment>
<dbReference type="PANTHER" id="PTHR12147">
    <property type="entry name" value="METALLOPEPTIDASE M28 FAMILY MEMBER"/>
    <property type="match status" value="1"/>
</dbReference>
<feature type="transmembrane region" description="Helical" evidence="15">
    <location>
        <begin position="497"/>
        <end position="518"/>
    </location>
</feature>
<evidence type="ECO:0000256" key="1">
    <source>
        <dbReference type="ARBA" id="ARBA00001947"/>
    </source>
</evidence>
<evidence type="ECO:0000256" key="2">
    <source>
        <dbReference type="ARBA" id="ARBA00004477"/>
    </source>
</evidence>
<evidence type="ECO:0000256" key="4">
    <source>
        <dbReference type="ARBA" id="ARBA00022670"/>
    </source>
</evidence>
<dbReference type="InterPro" id="IPR053973">
    <property type="entry name" value="ERMP1-like_C"/>
</dbReference>
<evidence type="ECO:0000259" key="17">
    <source>
        <dbReference type="Pfam" id="PF22248"/>
    </source>
</evidence>
<evidence type="ECO:0000256" key="15">
    <source>
        <dbReference type="SAM" id="Phobius"/>
    </source>
</evidence>
<keyword evidence="11" id="KW-0482">Metalloprotease</keyword>
<evidence type="ECO:0000256" key="13">
    <source>
        <dbReference type="ARBA" id="ARBA00023180"/>
    </source>
</evidence>
<evidence type="ECO:0000256" key="6">
    <source>
        <dbReference type="ARBA" id="ARBA00022723"/>
    </source>
</evidence>
<keyword evidence="12 15" id="KW-0472">Membrane</keyword>